<dbReference type="EMBL" id="JABSTV010001741">
    <property type="protein sequence ID" value="KAH7932069.1"/>
    <property type="molecule type" value="Genomic_DNA"/>
</dbReference>
<dbReference type="InterPro" id="IPR013783">
    <property type="entry name" value="Ig-like_fold"/>
</dbReference>
<keyword evidence="4" id="KW-1185">Reference proteome</keyword>
<feature type="compositionally biased region" description="Basic and acidic residues" evidence="1">
    <location>
        <begin position="165"/>
        <end position="185"/>
    </location>
</feature>
<reference evidence="3" key="2">
    <citation type="submission" date="2021-09" db="EMBL/GenBank/DDBJ databases">
        <authorList>
            <person name="Jia N."/>
            <person name="Wang J."/>
            <person name="Shi W."/>
            <person name="Du L."/>
            <person name="Sun Y."/>
            <person name="Zhan W."/>
            <person name="Jiang J."/>
            <person name="Wang Q."/>
            <person name="Zhang B."/>
            <person name="Ji P."/>
            <person name="Sakyi L.B."/>
            <person name="Cui X."/>
            <person name="Yuan T."/>
            <person name="Jiang B."/>
            <person name="Yang W."/>
            <person name="Lam T.T.-Y."/>
            <person name="Chang Q."/>
            <person name="Ding S."/>
            <person name="Wang X."/>
            <person name="Zhu J."/>
            <person name="Ruan X."/>
            <person name="Zhao L."/>
            <person name="Wei J."/>
            <person name="Que T."/>
            <person name="Du C."/>
            <person name="Cheng J."/>
            <person name="Dai P."/>
            <person name="Han X."/>
            <person name="Huang E."/>
            <person name="Gao Y."/>
            <person name="Liu J."/>
            <person name="Shao H."/>
            <person name="Ye R."/>
            <person name="Li L."/>
            <person name="Wei W."/>
            <person name="Wang X."/>
            <person name="Wang C."/>
            <person name="Huo Q."/>
            <person name="Li W."/>
            <person name="Guo W."/>
            <person name="Chen H."/>
            <person name="Chen S."/>
            <person name="Zhou L."/>
            <person name="Zhou L."/>
            <person name="Ni X."/>
            <person name="Tian J."/>
            <person name="Zhou Y."/>
            <person name="Sheng Y."/>
            <person name="Liu T."/>
            <person name="Pan Y."/>
            <person name="Xia L."/>
            <person name="Li J."/>
            <person name="Zhao F."/>
            <person name="Cao W."/>
        </authorList>
    </citation>
    <scope>NUCLEOTIDE SEQUENCE</scope>
    <source>
        <strain evidence="3">Rsan-2018</strain>
        <tissue evidence="3">Larvae</tissue>
    </source>
</reference>
<dbReference type="VEuPathDB" id="VectorBase:RSAN_045702"/>
<dbReference type="AlphaFoldDB" id="A0A9D4PAE1"/>
<dbReference type="InterPro" id="IPR036179">
    <property type="entry name" value="Ig-like_dom_sf"/>
</dbReference>
<protein>
    <recommendedName>
        <fullName evidence="2">Ig-like domain-containing protein</fullName>
    </recommendedName>
</protein>
<proteinExistence type="predicted"/>
<name>A0A9D4PAE1_RHISA</name>
<dbReference type="Proteomes" id="UP000821837">
    <property type="component" value="Unassembled WGS sequence"/>
</dbReference>
<evidence type="ECO:0000259" key="2">
    <source>
        <dbReference type="PROSITE" id="PS50835"/>
    </source>
</evidence>
<evidence type="ECO:0000313" key="4">
    <source>
        <dbReference type="Proteomes" id="UP000821837"/>
    </source>
</evidence>
<reference evidence="3" key="1">
    <citation type="journal article" date="2020" name="Cell">
        <title>Large-Scale Comparative Analyses of Tick Genomes Elucidate Their Genetic Diversity and Vector Capacities.</title>
        <authorList>
            <consortium name="Tick Genome and Microbiome Consortium (TIGMIC)"/>
            <person name="Jia N."/>
            <person name="Wang J."/>
            <person name="Shi W."/>
            <person name="Du L."/>
            <person name="Sun Y."/>
            <person name="Zhan W."/>
            <person name="Jiang J.F."/>
            <person name="Wang Q."/>
            <person name="Zhang B."/>
            <person name="Ji P."/>
            <person name="Bell-Sakyi L."/>
            <person name="Cui X.M."/>
            <person name="Yuan T.T."/>
            <person name="Jiang B.G."/>
            <person name="Yang W.F."/>
            <person name="Lam T.T."/>
            <person name="Chang Q.C."/>
            <person name="Ding S.J."/>
            <person name="Wang X.J."/>
            <person name="Zhu J.G."/>
            <person name="Ruan X.D."/>
            <person name="Zhao L."/>
            <person name="Wei J.T."/>
            <person name="Ye R.Z."/>
            <person name="Que T.C."/>
            <person name="Du C.H."/>
            <person name="Zhou Y.H."/>
            <person name="Cheng J.X."/>
            <person name="Dai P.F."/>
            <person name="Guo W.B."/>
            <person name="Han X.H."/>
            <person name="Huang E.J."/>
            <person name="Li L.F."/>
            <person name="Wei W."/>
            <person name="Gao Y.C."/>
            <person name="Liu J.Z."/>
            <person name="Shao H.Z."/>
            <person name="Wang X."/>
            <person name="Wang C.C."/>
            <person name="Yang T.C."/>
            <person name="Huo Q.B."/>
            <person name="Li W."/>
            <person name="Chen H.Y."/>
            <person name="Chen S.E."/>
            <person name="Zhou L.G."/>
            <person name="Ni X.B."/>
            <person name="Tian J.H."/>
            <person name="Sheng Y."/>
            <person name="Liu T."/>
            <person name="Pan Y.S."/>
            <person name="Xia L.Y."/>
            <person name="Li J."/>
            <person name="Zhao F."/>
            <person name="Cao W.C."/>
        </authorList>
    </citation>
    <scope>NUCLEOTIDE SEQUENCE</scope>
    <source>
        <strain evidence="3">Rsan-2018</strain>
    </source>
</reference>
<comment type="caution">
    <text evidence="3">The sequence shown here is derived from an EMBL/GenBank/DDBJ whole genome shotgun (WGS) entry which is preliminary data.</text>
</comment>
<sequence length="185" mass="20144">MEGEQTSLSCPIDMLREPLSAIWFHVSGIASDSSTALIGAKQKEPKKVYALAAPVSTQRVLAASVSLVDGSHWKQPRWKHRAFFSLLSDPPALRLNRLERTDTGSYVCNVTYRDDNATTGAVTVTEAHFALFVAEVEEDIAEAQNCSSRVRRDVRGGGGGGWGGRAKDRPGKQMNDQDKEKLAGL</sequence>
<dbReference type="PROSITE" id="PS50835">
    <property type="entry name" value="IG_LIKE"/>
    <property type="match status" value="1"/>
</dbReference>
<evidence type="ECO:0000256" key="1">
    <source>
        <dbReference type="SAM" id="MobiDB-lite"/>
    </source>
</evidence>
<feature type="domain" description="Ig-like" evidence="2">
    <location>
        <begin position="1"/>
        <end position="125"/>
    </location>
</feature>
<feature type="region of interest" description="Disordered" evidence="1">
    <location>
        <begin position="151"/>
        <end position="185"/>
    </location>
</feature>
<gene>
    <name evidence="3" type="ORF">HPB52_024915</name>
</gene>
<accession>A0A9D4PAE1</accession>
<organism evidence="3 4">
    <name type="scientific">Rhipicephalus sanguineus</name>
    <name type="common">Brown dog tick</name>
    <name type="synonym">Ixodes sanguineus</name>
    <dbReference type="NCBI Taxonomy" id="34632"/>
    <lineage>
        <taxon>Eukaryota</taxon>
        <taxon>Metazoa</taxon>
        <taxon>Ecdysozoa</taxon>
        <taxon>Arthropoda</taxon>
        <taxon>Chelicerata</taxon>
        <taxon>Arachnida</taxon>
        <taxon>Acari</taxon>
        <taxon>Parasitiformes</taxon>
        <taxon>Ixodida</taxon>
        <taxon>Ixodoidea</taxon>
        <taxon>Ixodidae</taxon>
        <taxon>Rhipicephalinae</taxon>
        <taxon>Rhipicephalus</taxon>
        <taxon>Rhipicephalus</taxon>
    </lineage>
</organism>
<dbReference type="InterPro" id="IPR007110">
    <property type="entry name" value="Ig-like_dom"/>
</dbReference>
<evidence type="ECO:0000313" key="3">
    <source>
        <dbReference type="EMBL" id="KAH7932069.1"/>
    </source>
</evidence>
<dbReference type="Gene3D" id="2.60.40.10">
    <property type="entry name" value="Immunoglobulins"/>
    <property type="match status" value="1"/>
</dbReference>
<dbReference type="SUPFAM" id="SSF48726">
    <property type="entry name" value="Immunoglobulin"/>
    <property type="match status" value="1"/>
</dbReference>